<dbReference type="InterPro" id="IPR029041">
    <property type="entry name" value="FAD-linked_oxidoreductase-like"/>
</dbReference>
<comment type="cofactor">
    <cofactor evidence="1 8">
        <name>FAD</name>
        <dbReference type="ChEBI" id="CHEBI:57692"/>
    </cofactor>
</comment>
<protein>
    <recommendedName>
        <fullName evidence="8">Methylenetetrahydrofolate reductase</fullName>
    </recommendedName>
</protein>
<dbReference type="GO" id="GO:0004489">
    <property type="term" value="F:methylenetetrahydrofolate reductase [NAD(P)H] activity"/>
    <property type="evidence" value="ECO:0007669"/>
    <property type="project" value="UniProtKB-EC"/>
</dbReference>
<evidence type="ECO:0000256" key="7">
    <source>
        <dbReference type="ARBA" id="ARBA00048628"/>
    </source>
</evidence>
<dbReference type="RefSeq" id="WP_301142029.1">
    <property type="nucleotide sequence ID" value="NZ_JAUHQA010000001.1"/>
</dbReference>
<evidence type="ECO:0000256" key="6">
    <source>
        <dbReference type="ARBA" id="ARBA00023002"/>
    </source>
</evidence>
<dbReference type="SUPFAM" id="SSF51730">
    <property type="entry name" value="FAD-linked oxidoreductase"/>
    <property type="match status" value="1"/>
</dbReference>
<evidence type="ECO:0000256" key="1">
    <source>
        <dbReference type="ARBA" id="ARBA00001974"/>
    </source>
</evidence>
<dbReference type="Gene3D" id="3.20.20.220">
    <property type="match status" value="1"/>
</dbReference>
<evidence type="ECO:0000256" key="5">
    <source>
        <dbReference type="ARBA" id="ARBA00022827"/>
    </source>
</evidence>
<evidence type="ECO:0000256" key="4">
    <source>
        <dbReference type="ARBA" id="ARBA00022630"/>
    </source>
</evidence>
<evidence type="ECO:0000256" key="3">
    <source>
        <dbReference type="ARBA" id="ARBA00006743"/>
    </source>
</evidence>
<evidence type="ECO:0000256" key="2">
    <source>
        <dbReference type="ARBA" id="ARBA00004777"/>
    </source>
</evidence>
<keyword evidence="6 8" id="KW-0560">Oxidoreductase</keyword>
<sequence>MTIRDLLRHRAPTLSYELFPPRTPTAEATLEATMTTLAATDPDFMSITYGASGTTRGTSRSVVQRLAEAHTIPPLAHLTCVDQSRADLTAVIEAYLGEGVRDFLALRGDPPQGQKDWHPHPDGLLYASELVVLLREVARAHGVDDLSIGVTAFPAQHAMPQWRQQGLDVLRAKQDAGADFAITQVFYDVDHYRALVSDAAADGIGLPIIPEVMPLVSVTRANRAAQLTGVPTPEALVADLEAAEDDVAARRAGVAHAARLSRDLLDAGAPGIHVITFNKHEAALELVSQLPLRDIGH</sequence>
<comment type="similarity">
    <text evidence="3 8">Belongs to the methylenetetrahydrofolate reductase family.</text>
</comment>
<name>A0ABT8GGV6_9MICO</name>
<keyword evidence="10" id="KW-1185">Reference proteome</keyword>
<organism evidence="9 10">
    <name type="scientific">Demequina muriae</name>
    <dbReference type="NCBI Taxonomy" id="3051664"/>
    <lineage>
        <taxon>Bacteria</taxon>
        <taxon>Bacillati</taxon>
        <taxon>Actinomycetota</taxon>
        <taxon>Actinomycetes</taxon>
        <taxon>Micrococcales</taxon>
        <taxon>Demequinaceae</taxon>
        <taxon>Demequina</taxon>
    </lineage>
</organism>
<gene>
    <name evidence="9" type="ORF">QQX02_06625</name>
</gene>
<dbReference type="PANTHER" id="PTHR45754:SF3">
    <property type="entry name" value="METHYLENETETRAHYDROFOLATE REDUCTASE (NADPH)"/>
    <property type="match status" value="1"/>
</dbReference>
<dbReference type="InterPro" id="IPR003171">
    <property type="entry name" value="Mehydrof_redctse-like"/>
</dbReference>
<keyword evidence="4 8" id="KW-0285">Flavoprotein</keyword>
<comment type="caution">
    <text evidence="9">The sequence shown here is derived from an EMBL/GenBank/DDBJ whole genome shotgun (WGS) entry which is preliminary data.</text>
</comment>
<dbReference type="CDD" id="cd00537">
    <property type="entry name" value="MTHFR"/>
    <property type="match status" value="1"/>
</dbReference>
<evidence type="ECO:0000313" key="9">
    <source>
        <dbReference type="EMBL" id="MDN4480594.1"/>
    </source>
</evidence>
<dbReference type="Proteomes" id="UP001172708">
    <property type="component" value="Unassembled WGS sequence"/>
</dbReference>
<reference evidence="9" key="1">
    <citation type="submission" date="2023-06" db="EMBL/GenBank/DDBJ databases">
        <title>Egi l300058.</title>
        <authorList>
            <person name="Gao L."/>
            <person name="Fang B.-Z."/>
            <person name="Li W.-J."/>
        </authorList>
    </citation>
    <scope>NUCLEOTIDE SEQUENCE</scope>
    <source>
        <strain evidence="9">EGI L300058</strain>
    </source>
</reference>
<dbReference type="EMBL" id="JAUHQA010000001">
    <property type="protein sequence ID" value="MDN4480594.1"/>
    <property type="molecule type" value="Genomic_DNA"/>
</dbReference>
<keyword evidence="5 8" id="KW-0274">FAD</keyword>
<evidence type="ECO:0000256" key="8">
    <source>
        <dbReference type="RuleBase" id="RU003862"/>
    </source>
</evidence>
<accession>A0ABT8GGV6</accession>
<comment type="catalytic activity">
    <reaction evidence="7">
        <text>(6S)-5-methyl-5,6,7,8-tetrahydrofolate + NAD(+) = (6R)-5,10-methylene-5,6,7,8-tetrahydrofolate + NADH + H(+)</text>
        <dbReference type="Rhea" id="RHEA:19821"/>
        <dbReference type="ChEBI" id="CHEBI:15378"/>
        <dbReference type="ChEBI" id="CHEBI:15636"/>
        <dbReference type="ChEBI" id="CHEBI:18608"/>
        <dbReference type="ChEBI" id="CHEBI:57540"/>
        <dbReference type="ChEBI" id="CHEBI:57945"/>
        <dbReference type="EC" id="1.5.1.54"/>
    </reaction>
    <physiologicalReaction direction="right-to-left" evidence="7">
        <dbReference type="Rhea" id="RHEA:19823"/>
    </physiologicalReaction>
</comment>
<dbReference type="PANTHER" id="PTHR45754">
    <property type="entry name" value="METHYLENETETRAHYDROFOLATE REDUCTASE"/>
    <property type="match status" value="1"/>
</dbReference>
<evidence type="ECO:0000313" key="10">
    <source>
        <dbReference type="Proteomes" id="UP001172708"/>
    </source>
</evidence>
<dbReference type="Pfam" id="PF02219">
    <property type="entry name" value="MTHFR"/>
    <property type="match status" value="1"/>
</dbReference>
<proteinExistence type="inferred from homology"/>
<comment type="pathway">
    <text evidence="2 8">One-carbon metabolism; tetrahydrofolate interconversion.</text>
</comment>